<feature type="domain" description="RRM" evidence="4">
    <location>
        <begin position="68"/>
        <end position="149"/>
    </location>
</feature>
<reference evidence="5 6" key="1">
    <citation type="submission" date="2015-05" db="EMBL/GenBank/DDBJ databases">
        <title>Distinctive expansion of gene families associated with plant cell wall degradation and secondary metabolism in the genomes of grapevine trunk pathogens.</title>
        <authorList>
            <person name="Lawrence D.P."/>
            <person name="Travadon R."/>
            <person name="Rolshausen P.E."/>
            <person name="Baumgartner K."/>
        </authorList>
    </citation>
    <scope>NUCLEOTIDE SEQUENCE [LARGE SCALE GENOMIC DNA]</scope>
    <source>
        <strain evidence="5">DA912</strain>
    </source>
</reference>
<dbReference type="EMBL" id="LCUC01000090">
    <property type="protein sequence ID" value="KKY37349.1"/>
    <property type="molecule type" value="Genomic_DNA"/>
</dbReference>
<keyword evidence="1 2" id="KW-0694">RNA-binding</keyword>
<feature type="region of interest" description="Disordered" evidence="3">
    <location>
        <begin position="1"/>
        <end position="69"/>
    </location>
</feature>
<dbReference type="InterPro" id="IPR025715">
    <property type="entry name" value="FoP_C"/>
</dbReference>
<gene>
    <name evidence="5" type="ORF">UCDDA912_g02695</name>
</gene>
<dbReference type="SMART" id="SM00360">
    <property type="entry name" value="RRM"/>
    <property type="match status" value="1"/>
</dbReference>
<dbReference type="PROSITE" id="PS50102">
    <property type="entry name" value="RRM"/>
    <property type="match status" value="1"/>
</dbReference>
<dbReference type="InterPro" id="IPR000504">
    <property type="entry name" value="RRM_dom"/>
</dbReference>
<name>A0A0G2FTV7_9PEZI</name>
<dbReference type="SUPFAM" id="SSF54928">
    <property type="entry name" value="RNA-binding domain, RBD"/>
    <property type="match status" value="1"/>
</dbReference>
<proteinExistence type="predicted"/>
<evidence type="ECO:0000256" key="1">
    <source>
        <dbReference type="ARBA" id="ARBA00022884"/>
    </source>
</evidence>
<feature type="compositionally biased region" description="Low complexity" evidence="3">
    <location>
        <begin position="230"/>
        <end position="242"/>
    </location>
</feature>
<dbReference type="Pfam" id="PF13865">
    <property type="entry name" value="FoP_duplication"/>
    <property type="match status" value="1"/>
</dbReference>
<keyword evidence="6" id="KW-1185">Reference proteome</keyword>
<dbReference type="InterPro" id="IPR035979">
    <property type="entry name" value="RBD_domain_sf"/>
</dbReference>
<accession>A0A0G2FTV7</accession>
<evidence type="ECO:0000313" key="6">
    <source>
        <dbReference type="Proteomes" id="UP000034680"/>
    </source>
</evidence>
<dbReference type="STRING" id="1214573.A0A0G2FTV7"/>
<dbReference type="SMART" id="SM01218">
    <property type="entry name" value="FoP_duplication"/>
    <property type="match status" value="1"/>
</dbReference>
<organism evidence="5 6">
    <name type="scientific">Diaporthe ampelina</name>
    <dbReference type="NCBI Taxonomy" id="1214573"/>
    <lineage>
        <taxon>Eukaryota</taxon>
        <taxon>Fungi</taxon>
        <taxon>Dikarya</taxon>
        <taxon>Ascomycota</taxon>
        <taxon>Pezizomycotina</taxon>
        <taxon>Sordariomycetes</taxon>
        <taxon>Sordariomycetidae</taxon>
        <taxon>Diaporthales</taxon>
        <taxon>Diaporthaceae</taxon>
        <taxon>Diaporthe</taxon>
    </lineage>
</organism>
<dbReference type="GO" id="GO:0005634">
    <property type="term" value="C:nucleus"/>
    <property type="evidence" value="ECO:0007669"/>
    <property type="project" value="TreeGrafter"/>
</dbReference>
<feature type="compositionally biased region" description="Low complexity" evidence="3">
    <location>
        <begin position="170"/>
        <end position="191"/>
    </location>
</feature>
<dbReference type="PANTHER" id="PTHR19965:SF35">
    <property type="entry name" value="RNA ANNEALING PROTEIN YRA1"/>
    <property type="match status" value="1"/>
</dbReference>
<feature type="compositionally biased region" description="Low complexity" evidence="3">
    <location>
        <begin position="48"/>
        <end position="64"/>
    </location>
</feature>
<evidence type="ECO:0000256" key="2">
    <source>
        <dbReference type="PROSITE-ProRule" id="PRU00176"/>
    </source>
</evidence>
<feature type="region of interest" description="Disordered" evidence="3">
    <location>
        <begin position="154"/>
        <end position="249"/>
    </location>
</feature>
<dbReference type="AlphaFoldDB" id="A0A0G2FTV7"/>
<feature type="compositionally biased region" description="Polar residues" evidence="3">
    <location>
        <begin position="158"/>
        <end position="167"/>
    </location>
</feature>
<protein>
    <submittedName>
        <fullName evidence="5">Putative rna annealing protein</fullName>
    </submittedName>
</protein>
<dbReference type="InterPro" id="IPR012677">
    <property type="entry name" value="Nucleotide-bd_a/b_plait_sf"/>
</dbReference>
<dbReference type="InterPro" id="IPR051229">
    <property type="entry name" value="ALYREF_mRNA_export"/>
</dbReference>
<dbReference type="OrthoDB" id="346839at2759"/>
<comment type="caution">
    <text evidence="5">The sequence shown here is derived from an EMBL/GenBank/DDBJ whole genome shotgun (WGS) entry which is preliminary data.</text>
</comment>
<dbReference type="Proteomes" id="UP000034680">
    <property type="component" value="Unassembled WGS sequence"/>
</dbReference>
<evidence type="ECO:0000259" key="4">
    <source>
        <dbReference type="PROSITE" id="PS50102"/>
    </source>
</evidence>
<dbReference type="Gene3D" id="3.30.70.330">
    <property type="match status" value="1"/>
</dbReference>
<evidence type="ECO:0000313" key="5">
    <source>
        <dbReference type="EMBL" id="KKY37349.1"/>
    </source>
</evidence>
<evidence type="ECO:0000256" key="3">
    <source>
        <dbReference type="SAM" id="MobiDB-lite"/>
    </source>
</evidence>
<reference evidence="5 6" key="2">
    <citation type="submission" date="2015-05" db="EMBL/GenBank/DDBJ databases">
        <authorList>
            <person name="Morales-Cruz A."/>
            <person name="Amrine K.C."/>
            <person name="Cantu D."/>
        </authorList>
    </citation>
    <scope>NUCLEOTIDE SEQUENCE [LARGE SCALE GENOMIC DNA]</scope>
    <source>
        <strain evidence="5">DA912</strain>
    </source>
</reference>
<dbReference type="PANTHER" id="PTHR19965">
    <property type="entry name" value="RNA AND EXPORT FACTOR BINDING PROTEIN"/>
    <property type="match status" value="1"/>
</dbReference>
<dbReference type="Pfam" id="PF00076">
    <property type="entry name" value="RRM_1"/>
    <property type="match status" value="1"/>
</dbReference>
<dbReference type="GO" id="GO:0003729">
    <property type="term" value="F:mRNA binding"/>
    <property type="evidence" value="ECO:0007669"/>
    <property type="project" value="TreeGrafter"/>
</dbReference>
<sequence length="249" mass="25610">MSGKLDQSLDEILSTNKRTPAGGRRSTRKTARPAAPAPVGGVKKNTKPARGPAAKSSSAKAPRPTGESKIIVSNLPKDVSESQIKELEEYFQTAVTGVKKAELVYGPGGSSRGIANVVFHHSDGASKAYQKLNGLLIDNRPIRVEVVVTGELVPTPPTLSQRVSQPKATPKSAAADKASGKGAKPAASARGGAAGKRGRGGRPKSARPTKKTADELDAEMADYFDGAKSGGDATAATNGGDAAMEDEVL</sequence>
<feature type="compositionally biased region" description="Basic residues" evidence="3">
    <location>
        <begin position="196"/>
        <end position="210"/>
    </location>
</feature>